<evidence type="ECO:0000256" key="7">
    <source>
        <dbReference type="RuleBase" id="RU364093"/>
    </source>
</evidence>
<gene>
    <name evidence="7 8" type="primary">flhA</name>
    <name evidence="8" type="ORF">ENM99_02705</name>
</gene>
<feature type="transmembrane region" description="Helical" evidence="7">
    <location>
        <begin position="72"/>
        <end position="92"/>
    </location>
</feature>
<feature type="transmembrane region" description="Helical" evidence="7">
    <location>
        <begin position="17"/>
        <end position="35"/>
    </location>
</feature>
<dbReference type="EMBL" id="DRZX01000131">
    <property type="protein sequence ID" value="HHS48755.1"/>
    <property type="molecule type" value="Genomic_DNA"/>
</dbReference>
<keyword evidence="4 7" id="KW-0812">Transmembrane</keyword>
<keyword evidence="7" id="KW-1006">Bacterial flagellum protein export</keyword>
<dbReference type="Gene3D" id="3.40.50.12790">
    <property type="entry name" value="FHIPEP family, domain 4"/>
    <property type="match status" value="1"/>
</dbReference>
<keyword evidence="7" id="KW-0653">Protein transport</keyword>
<evidence type="ECO:0000313" key="8">
    <source>
        <dbReference type="EMBL" id="HHS48755.1"/>
    </source>
</evidence>
<dbReference type="InterPro" id="IPR042194">
    <property type="entry name" value="FHIPEP_1"/>
</dbReference>
<reference evidence="8" key="1">
    <citation type="journal article" date="2020" name="mSystems">
        <title>Genome- and Community-Level Interaction Insights into Carbon Utilization and Element Cycling Functions of Hydrothermarchaeota in Hydrothermal Sediment.</title>
        <authorList>
            <person name="Zhou Z."/>
            <person name="Liu Y."/>
            <person name="Xu W."/>
            <person name="Pan J."/>
            <person name="Luo Z.H."/>
            <person name="Li M."/>
        </authorList>
    </citation>
    <scope>NUCLEOTIDE SEQUENCE [LARGE SCALE GENOMIC DNA]</scope>
    <source>
        <strain evidence="8">SpSt-1135</strain>
    </source>
</reference>
<keyword evidence="5 7" id="KW-1133">Transmembrane helix</keyword>
<keyword evidence="7" id="KW-1005">Bacterial flagellum biogenesis</keyword>
<proteinExistence type="inferred from homology"/>
<feature type="transmembrane region" description="Helical" evidence="7">
    <location>
        <begin position="112"/>
        <end position="135"/>
    </location>
</feature>
<dbReference type="Pfam" id="PF00771">
    <property type="entry name" value="FHIPEP"/>
    <property type="match status" value="1"/>
</dbReference>
<dbReference type="PANTHER" id="PTHR30161">
    <property type="entry name" value="FLAGELLAR EXPORT PROTEIN, MEMBRANE FLHA SUBUNIT-RELATED"/>
    <property type="match status" value="1"/>
</dbReference>
<dbReference type="AlphaFoldDB" id="A0A7C6EBC3"/>
<name>A0A7C6EBC3_DESAE</name>
<evidence type="ECO:0000256" key="2">
    <source>
        <dbReference type="ARBA" id="ARBA00008835"/>
    </source>
</evidence>
<dbReference type="Gene3D" id="3.40.30.60">
    <property type="entry name" value="FHIPEP family, domain 1"/>
    <property type="match status" value="1"/>
</dbReference>
<dbReference type="Proteomes" id="UP000886400">
    <property type="component" value="Unassembled WGS sequence"/>
</dbReference>
<dbReference type="GO" id="GO:0005886">
    <property type="term" value="C:plasma membrane"/>
    <property type="evidence" value="ECO:0007669"/>
    <property type="project" value="UniProtKB-SubCell"/>
</dbReference>
<evidence type="ECO:0000256" key="3">
    <source>
        <dbReference type="ARBA" id="ARBA00022475"/>
    </source>
</evidence>
<evidence type="ECO:0000256" key="6">
    <source>
        <dbReference type="ARBA" id="ARBA00023136"/>
    </source>
</evidence>
<accession>A0A7C6EBC3</accession>
<dbReference type="NCBIfam" id="TIGR01398">
    <property type="entry name" value="FlhA"/>
    <property type="match status" value="1"/>
</dbReference>
<keyword evidence="6 7" id="KW-0472">Membrane</keyword>
<comment type="similarity">
    <text evidence="2 7">Belongs to the FHIPEP (flagella/HR/invasion proteins export pore) family.</text>
</comment>
<keyword evidence="3 7" id="KW-1003">Cell membrane</keyword>
<dbReference type="GO" id="GO:0009306">
    <property type="term" value="P:protein secretion"/>
    <property type="evidence" value="ECO:0007669"/>
    <property type="project" value="InterPro"/>
</dbReference>
<dbReference type="GO" id="GO:0044780">
    <property type="term" value="P:bacterial-type flagellum assembly"/>
    <property type="evidence" value="ECO:0007669"/>
    <property type="project" value="InterPro"/>
</dbReference>
<keyword evidence="8" id="KW-0282">Flagellum</keyword>
<dbReference type="InterPro" id="IPR001712">
    <property type="entry name" value="T3SS_FHIPEP"/>
</dbReference>
<dbReference type="InterPro" id="IPR006301">
    <property type="entry name" value="FlhA"/>
</dbReference>
<dbReference type="PRINTS" id="PR00949">
    <property type="entry name" value="TYPE3IMAPROT"/>
</dbReference>
<dbReference type="InterPro" id="IPR025505">
    <property type="entry name" value="FHIPEP_CS"/>
</dbReference>
<keyword evidence="8" id="KW-0966">Cell projection</keyword>
<feature type="transmembrane region" description="Helical" evidence="7">
    <location>
        <begin position="205"/>
        <end position="226"/>
    </location>
</feature>
<dbReference type="InterPro" id="IPR042196">
    <property type="entry name" value="FHIPEP_4"/>
</dbReference>
<sequence length="691" mass="76668">MEKELSLMGQITRFSDFLILIAVIIILTVLIVPLPPFLLDFFITISFASALLIFFVSIYTQRPLEISTFPTILLTVTLFRLSLSIATTRAILLHGAQSADAAGEFIKTFGYFVVGGSYVVGFIIFIILVIINFVVITKGAGRIAEVAARFTLDAMPGKQMSIDADLNSGIITEAEAKKRRQEITKEADFYGAMDGASKFVRGDAIAGLLITFINIIGGIIIGVLQHKMSLSEAASRYTVLTIGDGLVVQLPALIISTAAGIVITKSSSEESLAPDLINQLTKQYKALYLSATILGILALLPGMPHVSLIFLAVIFAYLAYSISQKRIQEKIKEEEKIIQEQSKAPVVEENIEEAMKINVLELEIGYGLIRLTEEAEGGNLLNRIKLMRKQLALDIGVIIPSIRIRDNLALDKNEYIFLIKGVEVGRYKIEPDRLLAMSPAPLKQIEGISTKEPAFGLQAIWIEKEKKNEAIVAGYTVVDPVTVIITHITELIKRNIYDIFTRQDASKLLENLKGDYPKVIEELGQYLSLGQVHKILKNLLKEQVPIRDLLTIFETLADWAPHTKDLDLLTEYVRSALAYHITNKYKDENNVLNVILLGSSVEGVLTANIKEENGYSYMNLPPNIGDKLMQSTQNQIAKAAENGIEPIIVTSPRVRRHFKAFLDKFFPRVTVLSYSEIANNVEIKTISTIEL</sequence>
<evidence type="ECO:0000256" key="5">
    <source>
        <dbReference type="ARBA" id="ARBA00022989"/>
    </source>
</evidence>
<dbReference type="PROSITE" id="PS00994">
    <property type="entry name" value="FHIPEP"/>
    <property type="match status" value="1"/>
</dbReference>
<comment type="subcellular location">
    <subcellularLocation>
        <location evidence="1 7">Cell membrane</location>
        <topology evidence="1 7">Multi-pass membrane protein</topology>
    </subcellularLocation>
</comment>
<keyword evidence="7" id="KW-0813">Transport</keyword>
<protein>
    <recommendedName>
        <fullName evidence="7">Flagellar biosynthesis protein FlhA</fullName>
    </recommendedName>
</protein>
<dbReference type="InterPro" id="IPR042193">
    <property type="entry name" value="FHIPEP_3"/>
</dbReference>
<dbReference type="PANTHER" id="PTHR30161:SF1">
    <property type="entry name" value="FLAGELLAR BIOSYNTHESIS PROTEIN FLHA-RELATED"/>
    <property type="match status" value="1"/>
</dbReference>
<evidence type="ECO:0000256" key="1">
    <source>
        <dbReference type="ARBA" id="ARBA00004651"/>
    </source>
</evidence>
<dbReference type="Gene3D" id="1.10.8.540">
    <property type="entry name" value="FHIPEP family, domain 3"/>
    <property type="match status" value="1"/>
</dbReference>
<comment type="function">
    <text evidence="7">Required for formation of the rod structure of the flagellar apparatus. Together with FliI and FliH, may constitute the export apparatus of flagellin.</text>
</comment>
<feature type="transmembrane region" description="Helical" evidence="7">
    <location>
        <begin position="246"/>
        <end position="263"/>
    </location>
</feature>
<feature type="transmembrane region" description="Helical" evidence="7">
    <location>
        <begin position="284"/>
        <end position="300"/>
    </location>
</feature>
<evidence type="ECO:0000256" key="4">
    <source>
        <dbReference type="ARBA" id="ARBA00022692"/>
    </source>
</evidence>
<keyword evidence="8" id="KW-0969">Cilium</keyword>
<feature type="transmembrane region" description="Helical" evidence="7">
    <location>
        <begin position="41"/>
        <end position="60"/>
    </location>
</feature>
<dbReference type="PIRSF" id="PIRSF005419">
    <property type="entry name" value="FlhA"/>
    <property type="match status" value="1"/>
</dbReference>
<comment type="caution">
    <text evidence="8">The sequence shown here is derived from an EMBL/GenBank/DDBJ whole genome shotgun (WGS) entry which is preliminary data.</text>
</comment>
<organism evidence="8">
    <name type="scientific">Desulfurella acetivorans</name>
    <dbReference type="NCBI Taxonomy" id="33002"/>
    <lineage>
        <taxon>Bacteria</taxon>
        <taxon>Pseudomonadati</taxon>
        <taxon>Campylobacterota</taxon>
        <taxon>Desulfurellia</taxon>
        <taxon>Desulfurellales</taxon>
        <taxon>Desulfurellaceae</taxon>
        <taxon>Desulfurella</taxon>
    </lineage>
</organism>